<evidence type="ECO:0000313" key="3">
    <source>
        <dbReference type="EMBL" id="CAB0039792.1"/>
    </source>
</evidence>
<feature type="compositionally biased region" description="Basic residues" evidence="1">
    <location>
        <begin position="208"/>
        <end position="217"/>
    </location>
</feature>
<gene>
    <name evidence="3" type="ORF">TBRA_LOCUS11530</name>
</gene>
<evidence type="ECO:0000256" key="2">
    <source>
        <dbReference type="SAM" id="Phobius"/>
    </source>
</evidence>
<keyword evidence="2" id="KW-0472">Membrane</keyword>
<feature type="transmembrane region" description="Helical" evidence="2">
    <location>
        <begin position="6"/>
        <end position="28"/>
    </location>
</feature>
<dbReference type="EMBL" id="CADCXV010000981">
    <property type="protein sequence ID" value="CAB0039792.1"/>
    <property type="molecule type" value="Genomic_DNA"/>
</dbReference>
<proteinExistence type="predicted"/>
<organism evidence="3 4">
    <name type="scientific">Trichogramma brassicae</name>
    <dbReference type="NCBI Taxonomy" id="86971"/>
    <lineage>
        <taxon>Eukaryota</taxon>
        <taxon>Metazoa</taxon>
        <taxon>Ecdysozoa</taxon>
        <taxon>Arthropoda</taxon>
        <taxon>Hexapoda</taxon>
        <taxon>Insecta</taxon>
        <taxon>Pterygota</taxon>
        <taxon>Neoptera</taxon>
        <taxon>Endopterygota</taxon>
        <taxon>Hymenoptera</taxon>
        <taxon>Apocrita</taxon>
        <taxon>Proctotrupomorpha</taxon>
        <taxon>Chalcidoidea</taxon>
        <taxon>Trichogrammatidae</taxon>
        <taxon>Trichogramma</taxon>
    </lineage>
</organism>
<feature type="region of interest" description="Disordered" evidence="1">
    <location>
        <begin position="86"/>
        <end position="111"/>
    </location>
</feature>
<feature type="compositionally biased region" description="Basic and acidic residues" evidence="1">
    <location>
        <begin position="133"/>
        <end position="149"/>
    </location>
</feature>
<dbReference type="OrthoDB" id="6340174at2759"/>
<accession>A0A6H5ISF7</accession>
<keyword evidence="2" id="KW-1133">Transmembrane helix</keyword>
<dbReference type="AlphaFoldDB" id="A0A6H5ISF7"/>
<evidence type="ECO:0000256" key="1">
    <source>
        <dbReference type="SAM" id="MobiDB-lite"/>
    </source>
</evidence>
<reference evidence="3 4" key="1">
    <citation type="submission" date="2020-02" db="EMBL/GenBank/DDBJ databases">
        <authorList>
            <person name="Ferguson B K."/>
        </authorList>
    </citation>
    <scope>NUCLEOTIDE SEQUENCE [LARGE SCALE GENOMIC DNA]</scope>
</reference>
<evidence type="ECO:0000313" key="4">
    <source>
        <dbReference type="Proteomes" id="UP000479190"/>
    </source>
</evidence>
<keyword evidence="2" id="KW-0812">Transmembrane</keyword>
<protein>
    <submittedName>
        <fullName evidence="3">Uncharacterized protein</fullName>
    </submittedName>
</protein>
<feature type="region of interest" description="Disordered" evidence="1">
    <location>
        <begin position="130"/>
        <end position="149"/>
    </location>
</feature>
<sequence>MAAPSWWSSTIVIVVVLSIVTAAVVRLVDCQKHSLERRIRSSLQYPEESEMGLFFALAVPLDDPDTTKAISMALFFEANYKLTSAEEKEGHKGNHTTTTTTTEKSPTEELKTQGDIIDRRGVYRLRLSGQGVRPEEHLRDHESGRETARRTQRAARRHLKDHFYAIVEFGRVAGRGLRAGGELHEELSRVRRHLLGLSDFHLREHQPGRRKTRRRRQGGGGAMTQNFLTPRARKSERPAE</sequence>
<name>A0A6H5ISF7_9HYME</name>
<dbReference type="Proteomes" id="UP000479190">
    <property type="component" value="Unassembled WGS sequence"/>
</dbReference>
<feature type="region of interest" description="Disordered" evidence="1">
    <location>
        <begin position="204"/>
        <end position="240"/>
    </location>
</feature>
<keyword evidence="4" id="KW-1185">Reference proteome</keyword>